<reference evidence="9 10" key="1">
    <citation type="submission" date="2016-10" db="EMBL/GenBank/DDBJ databases">
        <authorList>
            <person name="de Groot N.N."/>
        </authorList>
    </citation>
    <scope>NUCLEOTIDE SEQUENCE [LARGE SCALE GENOMIC DNA]</scope>
    <source>
        <strain evidence="9 10">DSM 23126</strain>
    </source>
</reference>
<dbReference type="GO" id="GO:0055085">
    <property type="term" value="P:transmembrane transport"/>
    <property type="evidence" value="ECO:0007669"/>
    <property type="project" value="InterPro"/>
</dbReference>
<dbReference type="SUPFAM" id="SSF53850">
    <property type="entry name" value="Periplasmic binding protein-like II"/>
    <property type="match status" value="1"/>
</dbReference>
<dbReference type="PROSITE" id="PS01037">
    <property type="entry name" value="SBP_BACTERIAL_1"/>
    <property type="match status" value="1"/>
</dbReference>
<keyword evidence="3" id="KW-1003">Cell membrane</keyword>
<dbReference type="Proteomes" id="UP000199488">
    <property type="component" value="Unassembled WGS sequence"/>
</dbReference>
<feature type="chain" id="PRO_5039068853" evidence="8">
    <location>
        <begin position="26"/>
        <end position="424"/>
    </location>
</feature>
<keyword evidence="7" id="KW-0449">Lipoprotein</keyword>
<sequence>MKKPALCLIAFSALGLGGCSFESFGADDNRTEIEIMTGKVEINDAFEELARKYEEENPDVKIQITSVGGGSDYLGTLKSRFSSGDAPDVFSVAGPRELQQFDQYVKDLSDTESAETALDGSLEQVSEGDEVYGLPFNYEGYGLIYNKRIFEEAGVNADEIQSYEDLEAAVQTMDSQKEELGIDGVFAFPGKESWVIGGDLGNAYLSPEFDESGTKAYEAETVDFERENEYQRMFDLQADYSITPVLSMTYAQQVEEYFAQGDTAIIQQGNWVYPSLAQADEEFANEDIGMMPIPVEGHEGEIPVGVPNYWAVNEDNDDESIQEAEAFLDWMNNSETGKDAVMNDFNFVPAYEDYDTSQISDPLSQQVNESIENDETLNWIKLSFPNAWDGFLGSQMQRYLSGDYTWDEAIEASKEEWKEERATE</sequence>
<dbReference type="InterPro" id="IPR050490">
    <property type="entry name" value="Bact_solute-bd_prot1"/>
</dbReference>
<keyword evidence="6" id="KW-0564">Palmitate</keyword>
<evidence type="ECO:0000256" key="1">
    <source>
        <dbReference type="ARBA" id="ARBA00008520"/>
    </source>
</evidence>
<protein>
    <submittedName>
        <fullName evidence="9">Raffinose/stachyose/melibiose transport system substrate-binding protein</fullName>
    </submittedName>
</protein>
<comment type="similarity">
    <text evidence="1">Belongs to the bacterial solute-binding protein 1 family.</text>
</comment>
<dbReference type="EMBL" id="FNNC01000006">
    <property type="protein sequence ID" value="SDW85199.1"/>
    <property type="molecule type" value="Genomic_DNA"/>
</dbReference>
<organism evidence="9 10">
    <name type="scientific">Marinococcus luteus</name>
    <dbReference type="NCBI Taxonomy" id="1122204"/>
    <lineage>
        <taxon>Bacteria</taxon>
        <taxon>Bacillati</taxon>
        <taxon>Bacillota</taxon>
        <taxon>Bacilli</taxon>
        <taxon>Bacillales</taxon>
        <taxon>Bacillaceae</taxon>
        <taxon>Marinococcus</taxon>
    </lineage>
</organism>
<dbReference type="AlphaFoldDB" id="A0A1H2WZ26"/>
<proteinExistence type="inferred from homology"/>
<evidence type="ECO:0000256" key="5">
    <source>
        <dbReference type="ARBA" id="ARBA00023136"/>
    </source>
</evidence>
<evidence type="ECO:0000256" key="2">
    <source>
        <dbReference type="ARBA" id="ARBA00022448"/>
    </source>
</evidence>
<dbReference type="RefSeq" id="WP_245724091.1">
    <property type="nucleotide sequence ID" value="NZ_FNNC01000006.1"/>
</dbReference>
<keyword evidence="2" id="KW-0813">Transport</keyword>
<feature type="signal peptide" evidence="8">
    <location>
        <begin position="1"/>
        <end position="25"/>
    </location>
</feature>
<dbReference type="PROSITE" id="PS51257">
    <property type="entry name" value="PROKAR_LIPOPROTEIN"/>
    <property type="match status" value="1"/>
</dbReference>
<gene>
    <name evidence="9" type="ORF">SAMN05421781_2539</name>
</gene>
<accession>A0A1H2WZ26</accession>
<dbReference type="InterPro" id="IPR006059">
    <property type="entry name" value="SBP"/>
</dbReference>
<keyword evidence="10" id="KW-1185">Reference proteome</keyword>
<dbReference type="Gene3D" id="3.40.190.10">
    <property type="entry name" value="Periplasmic binding protein-like II"/>
    <property type="match status" value="2"/>
</dbReference>
<dbReference type="PANTHER" id="PTHR43649">
    <property type="entry name" value="ARABINOSE-BINDING PROTEIN-RELATED"/>
    <property type="match status" value="1"/>
</dbReference>
<evidence type="ECO:0000313" key="10">
    <source>
        <dbReference type="Proteomes" id="UP000199488"/>
    </source>
</evidence>
<evidence type="ECO:0000256" key="3">
    <source>
        <dbReference type="ARBA" id="ARBA00022475"/>
    </source>
</evidence>
<dbReference type="PANTHER" id="PTHR43649:SF33">
    <property type="entry name" value="POLYGALACTURONAN_RHAMNOGALACTURONAN-BINDING PROTEIN YTCQ"/>
    <property type="match status" value="1"/>
</dbReference>
<dbReference type="Pfam" id="PF01547">
    <property type="entry name" value="SBP_bac_1"/>
    <property type="match status" value="1"/>
</dbReference>
<keyword evidence="5" id="KW-0472">Membrane</keyword>
<evidence type="ECO:0000256" key="4">
    <source>
        <dbReference type="ARBA" id="ARBA00022729"/>
    </source>
</evidence>
<name>A0A1H2WZ26_9BACI</name>
<dbReference type="STRING" id="1122204.SAMN05421781_2539"/>
<dbReference type="InterPro" id="IPR006061">
    <property type="entry name" value="SBP_1_CS"/>
</dbReference>
<evidence type="ECO:0000256" key="8">
    <source>
        <dbReference type="SAM" id="SignalP"/>
    </source>
</evidence>
<evidence type="ECO:0000256" key="7">
    <source>
        <dbReference type="ARBA" id="ARBA00023288"/>
    </source>
</evidence>
<evidence type="ECO:0000313" key="9">
    <source>
        <dbReference type="EMBL" id="SDW85199.1"/>
    </source>
</evidence>
<evidence type="ECO:0000256" key="6">
    <source>
        <dbReference type="ARBA" id="ARBA00023139"/>
    </source>
</evidence>
<keyword evidence="4 8" id="KW-0732">Signal</keyword>